<accession>A0A133XVU3</accession>
<dbReference type="PATRIC" id="fig|87541.4.peg.1209"/>
<gene>
    <name evidence="1" type="ORF">HMPREF3187_01216</name>
</gene>
<reference evidence="1 2" key="1">
    <citation type="submission" date="2016-01" db="EMBL/GenBank/DDBJ databases">
        <authorList>
            <person name="Oliw E.H."/>
        </authorList>
    </citation>
    <scope>NUCLEOTIDE SEQUENCE [LARGE SCALE GENOMIC DNA]</scope>
    <source>
        <strain evidence="1 2">KA00635</strain>
    </source>
</reference>
<protein>
    <submittedName>
        <fullName evidence="1">Uncharacterized protein</fullName>
    </submittedName>
</protein>
<sequence>MKKEIRKEIRFSEEEYKLFTEVQEKLSLNTFADFIRYSINYFLKDEKSEEYNRKILQHISQKVDLNEKFLLKYMKIIAKSQVENLDNAKLEVEKEFENEMKSRLVKKNFELH</sequence>
<dbReference type="EMBL" id="LSCQ01000067">
    <property type="protein sequence ID" value="KXB35052.1"/>
    <property type="molecule type" value="Genomic_DNA"/>
</dbReference>
<evidence type="ECO:0000313" key="1">
    <source>
        <dbReference type="EMBL" id="KXB35052.1"/>
    </source>
</evidence>
<proteinExistence type="predicted"/>
<organism evidence="1 2">
    <name type="scientific">Aerococcus christensenii</name>
    <dbReference type="NCBI Taxonomy" id="87541"/>
    <lineage>
        <taxon>Bacteria</taxon>
        <taxon>Bacillati</taxon>
        <taxon>Bacillota</taxon>
        <taxon>Bacilli</taxon>
        <taxon>Lactobacillales</taxon>
        <taxon>Aerococcaceae</taxon>
        <taxon>Aerococcus</taxon>
    </lineage>
</organism>
<comment type="caution">
    <text evidence="1">The sequence shown here is derived from an EMBL/GenBank/DDBJ whole genome shotgun (WGS) entry which is preliminary data.</text>
</comment>
<dbReference type="AlphaFoldDB" id="A0A133XVU3"/>
<dbReference type="RefSeq" id="WP_060937000.1">
    <property type="nucleotide sequence ID" value="NZ_KQ959317.1"/>
</dbReference>
<name>A0A133XVU3_9LACT</name>
<evidence type="ECO:0000313" key="2">
    <source>
        <dbReference type="Proteomes" id="UP000070422"/>
    </source>
</evidence>
<dbReference type="Proteomes" id="UP000070422">
    <property type="component" value="Unassembled WGS sequence"/>
</dbReference>